<protein>
    <submittedName>
        <fullName evidence="8">O-antigen translocase</fullName>
    </submittedName>
</protein>
<feature type="transmembrane region" description="Helical" evidence="6">
    <location>
        <begin position="431"/>
        <end position="449"/>
    </location>
</feature>
<feature type="transmembrane region" description="Helical" evidence="6">
    <location>
        <begin position="127"/>
        <end position="149"/>
    </location>
</feature>
<dbReference type="Proteomes" id="UP000028349">
    <property type="component" value="Unassembled WGS sequence"/>
</dbReference>
<dbReference type="KEGG" id="cant:NCTC13489_01582"/>
<evidence type="ECO:0000256" key="3">
    <source>
        <dbReference type="ARBA" id="ARBA00022692"/>
    </source>
</evidence>
<feature type="transmembrane region" description="Helical" evidence="6">
    <location>
        <begin position="161"/>
        <end position="179"/>
    </location>
</feature>
<gene>
    <name evidence="8" type="primary">wzxE</name>
    <name evidence="7" type="ORF">HY04_09895</name>
    <name evidence="8" type="ORF">NCTC13489_01582</name>
</gene>
<name>A0A3S4V2M2_9FLAO</name>
<dbReference type="AlphaFoldDB" id="A0A3S4V2M2"/>
<dbReference type="GO" id="GO:0005886">
    <property type="term" value="C:plasma membrane"/>
    <property type="evidence" value="ECO:0007669"/>
    <property type="project" value="UniProtKB-SubCell"/>
</dbReference>
<dbReference type="OrthoDB" id="9769862at2"/>
<dbReference type="Proteomes" id="UP000270036">
    <property type="component" value="Chromosome"/>
</dbReference>
<organism evidence="8 10">
    <name type="scientific">Kaistella antarctica</name>
    <dbReference type="NCBI Taxonomy" id="266748"/>
    <lineage>
        <taxon>Bacteria</taxon>
        <taxon>Pseudomonadati</taxon>
        <taxon>Bacteroidota</taxon>
        <taxon>Flavobacteriia</taxon>
        <taxon>Flavobacteriales</taxon>
        <taxon>Weeksellaceae</taxon>
        <taxon>Chryseobacterium group</taxon>
        <taxon>Kaistella</taxon>
    </lineage>
</organism>
<evidence type="ECO:0000256" key="6">
    <source>
        <dbReference type="SAM" id="Phobius"/>
    </source>
</evidence>
<dbReference type="RefSeq" id="WP_034719304.1">
    <property type="nucleotide sequence ID" value="NZ_FOIX01000004.1"/>
</dbReference>
<keyword evidence="2" id="KW-1003">Cell membrane</keyword>
<keyword evidence="5 6" id="KW-0472">Membrane</keyword>
<dbReference type="STRING" id="266748.HY04_09895"/>
<dbReference type="Pfam" id="PF13440">
    <property type="entry name" value="Polysacc_synt_3"/>
    <property type="match status" value="1"/>
</dbReference>
<feature type="transmembrane region" description="Helical" evidence="6">
    <location>
        <begin position="225"/>
        <end position="251"/>
    </location>
</feature>
<sequence length="495" mass="54908">MKEQQSSYRQVMKATSIFGGAQVFLIIIGIIRSKFIAVLLGPLGMGIAGLLTTTIGFIAALTNFGLSTSAVKDIAEAHNSGDEERLRTVSTVFKRWVWVTGLVGAILTAALSPWLSELTFGNRKYTFAFIWISVTLLLNQISSGQGVMLRGMRKIGYMAKSSMIGSVIGLFTTIPLYYIYGIKGIVPAIIISAITSLVLTWYFARKLNIKPIFVSKSETLTEGKGMLKMGFMISLSGLITVGASYIVRVFISNQGGIEQVGLYTAGFAIINSYVGMIFTAMAADYYPRLSAVSNSNSDSKGVINQQAEISLLIIAPIIIVFLVFINWVVILLYSKQFLPVTDMLYWAALGMLFKAGSWSIGFIFLAKGKSQLFFWNELIANIYLLGLNLLGYYLLGLTGLGLSFLVGYLLYFIQVYWVAKVKFEFSFDIGFIRIFSVQVILAMMCYLSMQFLTIYWAYGVGAILIVISTWYSFNELDKRMDVQSVLVSLKTKFKK</sequence>
<dbReference type="PANTHER" id="PTHR30250:SF11">
    <property type="entry name" value="O-ANTIGEN TRANSPORTER-RELATED"/>
    <property type="match status" value="1"/>
</dbReference>
<reference evidence="7 9" key="1">
    <citation type="submission" date="2014-07" db="EMBL/GenBank/DDBJ databases">
        <authorList>
            <person name="Pisani N.G."/>
            <person name="Newman J.D."/>
        </authorList>
    </citation>
    <scope>NUCLEOTIDE SEQUENCE [LARGE SCALE GENOMIC DNA]</scope>
    <source>
        <strain evidence="7 9">LMG 24720</strain>
    </source>
</reference>
<dbReference type="PANTHER" id="PTHR30250">
    <property type="entry name" value="PST FAMILY PREDICTED COLANIC ACID TRANSPORTER"/>
    <property type="match status" value="1"/>
</dbReference>
<dbReference type="CDD" id="cd13125">
    <property type="entry name" value="MATE_like_10"/>
    <property type="match status" value="1"/>
</dbReference>
<accession>A0A3S4V2M2</accession>
<evidence type="ECO:0000313" key="10">
    <source>
        <dbReference type="Proteomes" id="UP000270036"/>
    </source>
</evidence>
<keyword evidence="3 6" id="KW-0812">Transmembrane</keyword>
<dbReference type="InterPro" id="IPR044550">
    <property type="entry name" value="WzxE"/>
</dbReference>
<evidence type="ECO:0000256" key="2">
    <source>
        <dbReference type="ARBA" id="ARBA00022475"/>
    </source>
</evidence>
<comment type="subcellular location">
    <subcellularLocation>
        <location evidence="1">Cell membrane</location>
        <topology evidence="1">Multi-pass membrane protein</topology>
    </subcellularLocation>
</comment>
<feature type="transmembrane region" description="Helical" evidence="6">
    <location>
        <begin position="401"/>
        <end position="419"/>
    </location>
</feature>
<feature type="transmembrane region" description="Helical" evidence="6">
    <location>
        <begin position="12"/>
        <end position="31"/>
    </location>
</feature>
<keyword evidence="4 6" id="KW-1133">Transmembrane helix</keyword>
<feature type="transmembrane region" description="Helical" evidence="6">
    <location>
        <begin position="307"/>
        <end position="333"/>
    </location>
</feature>
<feature type="transmembrane region" description="Helical" evidence="6">
    <location>
        <begin position="185"/>
        <end position="204"/>
    </location>
</feature>
<evidence type="ECO:0000313" key="9">
    <source>
        <dbReference type="Proteomes" id="UP000028349"/>
    </source>
</evidence>
<feature type="transmembrane region" description="Helical" evidence="6">
    <location>
        <begin position="378"/>
        <end position="395"/>
    </location>
</feature>
<evidence type="ECO:0000256" key="5">
    <source>
        <dbReference type="ARBA" id="ARBA00023136"/>
    </source>
</evidence>
<proteinExistence type="predicted"/>
<feature type="transmembrane region" description="Helical" evidence="6">
    <location>
        <begin position="96"/>
        <end position="115"/>
    </location>
</feature>
<dbReference type="EMBL" id="LR134441">
    <property type="protein sequence ID" value="VEH99533.1"/>
    <property type="molecule type" value="Genomic_DNA"/>
</dbReference>
<evidence type="ECO:0000256" key="4">
    <source>
        <dbReference type="ARBA" id="ARBA00022989"/>
    </source>
</evidence>
<evidence type="ECO:0000313" key="7">
    <source>
        <dbReference type="EMBL" id="KEY18776.1"/>
    </source>
</evidence>
<dbReference type="GO" id="GO:0009246">
    <property type="term" value="P:enterobacterial common antigen biosynthetic process"/>
    <property type="evidence" value="ECO:0007669"/>
    <property type="project" value="InterPro"/>
</dbReference>
<dbReference type="EMBL" id="JPEP01000002">
    <property type="protein sequence ID" value="KEY18776.1"/>
    <property type="molecule type" value="Genomic_DNA"/>
</dbReference>
<keyword evidence="9" id="KW-1185">Reference proteome</keyword>
<evidence type="ECO:0000256" key="1">
    <source>
        <dbReference type="ARBA" id="ARBA00004651"/>
    </source>
</evidence>
<feature type="transmembrane region" description="Helical" evidence="6">
    <location>
        <begin position="43"/>
        <end position="66"/>
    </location>
</feature>
<feature type="transmembrane region" description="Helical" evidence="6">
    <location>
        <begin position="455"/>
        <end position="473"/>
    </location>
</feature>
<reference evidence="8 10" key="2">
    <citation type="submission" date="2018-12" db="EMBL/GenBank/DDBJ databases">
        <authorList>
            <consortium name="Pathogen Informatics"/>
        </authorList>
    </citation>
    <scope>NUCLEOTIDE SEQUENCE [LARGE SCALE GENOMIC DNA]</scope>
    <source>
        <strain evidence="8 10">NCTC13489</strain>
    </source>
</reference>
<dbReference type="InterPro" id="IPR050833">
    <property type="entry name" value="Poly_Biosynth_Transport"/>
</dbReference>
<feature type="transmembrane region" description="Helical" evidence="6">
    <location>
        <begin position="263"/>
        <end position="286"/>
    </location>
</feature>
<feature type="transmembrane region" description="Helical" evidence="6">
    <location>
        <begin position="345"/>
        <end position="366"/>
    </location>
</feature>
<evidence type="ECO:0000313" key="8">
    <source>
        <dbReference type="EMBL" id="VEH99533.1"/>
    </source>
</evidence>